<organism evidence="5 6">
    <name type="scientific">Candidatus Scatenecus faecavium</name>
    <dbReference type="NCBI Taxonomy" id="2840915"/>
    <lineage>
        <taxon>Bacteria</taxon>
        <taxon>Candidatus Scatenecus</taxon>
    </lineage>
</organism>
<dbReference type="SUPFAM" id="SSF55729">
    <property type="entry name" value="Acyl-CoA N-acyltransferases (Nat)"/>
    <property type="match status" value="1"/>
</dbReference>
<sequence>MCKFVNLIVDRNNLLSQNTQYLSNVIFLYLRYEKFLNDDYAAKVNYENILNLIENCRDLFFVFLNEEDDDFAGFVYLDNLTGNNDKIHGGEITVCFEKKYWGKFTRQAAREFFNYCFNTLGFTKIKAQIYPFNSRVKNILTYSGFKKDGVLRGETMKNGKITDVEVYSLLKSDFSEKFYER</sequence>
<accession>A0A9D1K549</accession>
<dbReference type="PANTHER" id="PTHR43792:SF8">
    <property type="entry name" value="[RIBOSOMAL PROTEIN US5]-ALANINE N-ACETYLTRANSFERASE"/>
    <property type="match status" value="1"/>
</dbReference>
<gene>
    <name evidence="5" type="ORF">IAD41_09375</name>
</gene>
<evidence type="ECO:0000256" key="3">
    <source>
        <dbReference type="ARBA" id="ARBA00038502"/>
    </source>
</evidence>
<feature type="domain" description="N-acetyltransferase" evidence="4">
    <location>
        <begin position="40"/>
        <end position="146"/>
    </location>
</feature>
<dbReference type="InterPro" id="IPR051531">
    <property type="entry name" value="N-acetyltransferase"/>
</dbReference>
<reference evidence="5" key="1">
    <citation type="submission" date="2020-10" db="EMBL/GenBank/DDBJ databases">
        <authorList>
            <person name="Gilroy R."/>
        </authorList>
    </citation>
    <scope>NUCLEOTIDE SEQUENCE</scope>
    <source>
        <strain evidence="5">CHK152-2994</strain>
    </source>
</reference>
<dbReference type="InterPro" id="IPR000182">
    <property type="entry name" value="GNAT_dom"/>
</dbReference>
<comment type="caution">
    <text evidence="5">The sequence shown here is derived from an EMBL/GenBank/DDBJ whole genome shotgun (WGS) entry which is preliminary data.</text>
</comment>
<dbReference type="AlphaFoldDB" id="A0A9D1K549"/>
<dbReference type="PANTHER" id="PTHR43792">
    <property type="entry name" value="GNAT FAMILY, PUTATIVE (AFU_ORTHOLOGUE AFUA_3G00765)-RELATED-RELATED"/>
    <property type="match status" value="1"/>
</dbReference>
<evidence type="ECO:0000259" key="4">
    <source>
        <dbReference type="Pfam" id="PF13302"/>
    </source>
</evidence>
<dbReference type="EMBL" id="DVJO01000206">
    <property type="protein sequence ID" value="HIS83798.1"/>
    <property type="molecule type" value="Genomic_DNA"/>
</dbReference>
<reference evidence="5" key="2">
    <citation type="journal article" date="2021" name="PeerJ">
        <title>Extensive microbial diversity within the chicken gut microbiome revealed by metagenomics and culture.</title>
        <authorList>
            <person name="Gilroy R."/>
            <person name="Ravi A."/>
            <person name="Getino M."/>
            <person name="Pursley I."/>
            <person name="Horton D.L."/>
            <person name="Alikhan N.F."/>
            <person name="Baker D."/>
            <person name="Gharbi K."/>
            <person name="Hall N."/>
            <person name="Watson M."/>
            <person name="Adriaenssens E.M."/>
            <person name="Foster-Nyarko E."/>
            <person name="Jarju S."/>
            <person name="Secka A."/>
            <person name="Antonio M."/>
            <person name="Oren A."/>
            <person name="Chaudhuri R.R."/>
            <person name="La Ragione R."/>
            <person name="Hildebrand F."/>
            <person name="Pallen M.J."/>
        </authorList>
    </citation>
    <scope>NUCLEOTIDE SEQUENCE</scope>
    <source>
        <strain evidence="5">CHK152-2994</strain>
    </source>
</reference>
<dbReference type="InterPro" id="IPR016181">
    <property type="entry name" value="Acyl_CoA_acyltransferase"/>
</dbReference>
<evidence type="ECO:0000313" key="6">
    <source>
        <dbReference type="Proteomes" id="UP000824139"/>
    </source>
</evidence>
<dbReference type="Proteomes" id="UP000824139">
    <property type="component" value="Unassembled WGS sequence"/>
</dbReference>
<keyword evidence="1" id="KW-0808">Transferase</keyword>
<proteinExistence type="inferred from homology"/>
<dbReference type="GO" id="GO:0016747">
    <property type="term" value="F:acyltransferase activity, transferring groups other than amino-acyl groups"/>
    <property type="evidence" value="ECO:0007669"/>
    <property type="project" value="InterPro"/>
</dbReference>
<dbReference type="Pfam" id="PF13302">
    <property type="entry name" value="Acetyltransf_3"/>
    <property type="match status" value="1"/>
</dbReference>
<dbReference type="Gene3D" id="3.40.630.30">
    <property type="match status" value="1"/>
</dbReference>
<comment type="similarity">
    <text evidence="3">Belongs to the acetyltransferase family. RimJ subfamily.</text>
</comment>
<evidence type="ECO:0000313" key="5">
    <source>
        <dbReference type="EMBL" id="HIS83798.1"/>
    </source>
</evidence>
<evidence type="ECO:0000256" key="1">
    <source>
        <dbReference type="ARBA" id="ARBA00022679"/>
    </source>
</evidence>
<keyword evidence="2" id="KW-0012">Acyltransferase</keyword>
<protein>
    <submittedName>
        <fullName evidence="5">GNAT family N-acetyltransferase</fullName>
    </submittedName>
</protein>
<evidence type="ECO:0000256" key="2">
    <source>
        <dbReference type="ARBA" id="ARBA00023315"/>
    </source>
</evidence>
<name>A0A9D1K549_9BACT</name>